<keyword evidence="2" id="KW-0812">Transmembrane</keyword>
<dbReference type="OrthoDB" id="5419542at2759"/>
<evidence type="ECO:0000256" key="2">
    <source>
        <dbReference type="SAM" id="Phobius"/>
    </source>
</evidence>
<dbReference type="Proteomes" id="UP000298138">
    <property type="component" value="Unassembled WGS sequence"/>
</dbReference>
<keyword evidence="2" id="KW-0472">Membrane</keyword>
<evidence type="ECO:0000256" key="1">
    <source>
        <dbReference type="SAM" id="Coils"/>
    </source>
</evidence>
<evidence type="ECO:0000313" key="4">
    <source>
        <dbReference type="Proteomes" id="UP000298138"/>
    </source>
</evidence>
<proteinExistence type="predicted"/>
<evidence type="ECO:0000313" key="3">
    <source>
        <dbReference type="EMBL" id="TGZ77398.1"/>
    </source>
</evidence>
<organism evidence="3 4">
    <name type="scientific">Ascodesmis nigricans</name>
    <dbReference type="NCBI Taxonomy" id="341454"/>
    <lineage>
        <taxon>Eukaryota</taxon>
        <taxon>Fungi</taxon>
        <taxon>Dikarya</taxon>
        <taxon>Ascomycota</taxon>
        <taxon>Pezizomycotina</taxon>
        <taxon>Pezizomycetes</taxon>
        <taxon>Pezizales</taxon>
        <taxon>Ascodesmidaceae</taxon>
        <taxon>Ascodesmis</taxon>
    </lineage>
</organism>
<reference evidence="3 4" key="1">
    <citation type="submission" date="2019-04" db="EMBL/GenBank/DDBJ databases">
        <title>Comparative genomics and transcriptomics to analyze fruiting body development in filamentous ascomycetes.</title>
        <authorList>
            <consortium name="DOE Joint Genome Institute"/>
            <person name="Lutkenhaus R."/>
            <person name="Traeger S."/>
            <person name="Breuer J."/>
            <person name="Kuo A."/>
            <person name="Lipzen A."/>
            <person name="Pangilinan J."/>
            <person name="Dilworth D."/>
            <person name="Sandor L."/>
            <person name="Poggeler S."/>
            <person name="Barry K."/>
            <person name="Grigoriev I.V."/>
            <person name="Nowrousian M."/>
        </authorList>
    </citation>
    <scope>NUCLEOTIDE SEQUENCE [LARGE SCALE GENOMIC DNA]</scope>
    <source>
        <strain evidence="3 4">CBS 389.68</strain>
    </source>
</reference>
<gene>
    <name evidence="3" type="ORF">EX30DRAFT_344182</name>
</gene>
<feature type="transmembrane region" description="Helical" evidence="2">
    <location>
        <begin position="118"/>
        <end position="135"/>
    </location>
</feature>
<keyword evidence="2" id="KW-1133">Transmembrane helix</keyword>
<dbReference type="InParanoid" id="A0A4S2MR89"/>
<feature type="coiled-coil region" evidence="1">
    <location>
        <begin position="79"/>
        <end position="113"/>
    </location>
</feature>
<protein>
    <submittedName>
        <fullName evidence="3">Uncharacterized protein</fullName>
    </submittedName>
</protein>
<accession>A0A4S2MR89</accession>
<name>A0A4S2MR89_9PEZI</name>
<sequence>MARIDLDNQPNCTSTLHTALLELEKVNGRLEHLCQSSRLLARTSMADHQRCTTEFSDQVDALEGHREGIASIDTLGFAMREEEDRVENCQLKLDQIQAKIDAQREVEEKWRRKTSRRIRLFLGLVSVIIIVWLLATANDDPVEISGQDRQVKLQPPGFAEAHEEVLHLLP</sequence>
<dbReference type="AlphaFoldDB" id="A0A4S2MR89"/>
<keyword evidence="1" id="KW-0175">Coiled coil</keyword>
<dbReference type="STRING" id="341454.A0A4S2MR89"/>
<keyword evidence="4" id="KW-1185">Reference proteome</keyword>
<dbReference type="EMBL" id="ML220154">
    <property type="protein sequence ID" value="TGZ77398.1"/>
    <property type="molecule type" value="Genomic_DNA"/>
</dbReference>